<protein>
    <submittedName>
        <fullName evidence="2">Uncharacterized protein</fullName>
    </submittedName>
</protein>
<dbReference type="HOGENOM" id="CLU_3295666_0_0_5"/>
<accession>Q07KG2</accession>
<dbReference type="AlphaFoldDB" id="Q07KG2"/>
<keyword evidence="1" id="KW-1133">Transmembrane helix</keyword>
<gene>
    <name evidence="2" type="ordered locus">RPE_3642</name>
</gene>
<organism evidence="2">
    <name type="scientific">Rhodopseudomonas palustris (strain BisA53)</name>
    <dbReference type="NCBI Taxonomy" id="316055"/>
    <lineage>
        <taxon>Bacteria</taxon>
        <taxon>Pseudomonadati</taxon>
        <taxon>Pseudomonadota</taxon>
        <taxon>Alphaproteobacteria</taxon>
        <taxon>Hyphomicrobiales</taxon>
        <taxon>Nitrobacteraceae</taxon>
        <taxon>Rhodopseudomonas</taxon>
    </lineage>
</organism>
<keyword evidence="1" id="KW-0812">Transmembrane</keyword>
<dbReference type="EMBL" id="CP000463">
    <property type="protein sequence ID" value="ABJ07572.1"/>
    <property type="molecule type" value="Genomic_DNA"/>
</dbReference>
<dbReference type="KEGG" id="rpe:RPE_3642"/>
<proteinExistence type="predicted"/>
<feature type="transmembrane region" description="Helical" evidence="1">
    <location>
        <begin position="20"/>
        <end position="41"/>
    </location>
</feature>
<keyword evidence="1" id="KW-0472">Membrane</keyword>
<sequence length="42" mass="4464">MSMADDESKPDRTGNEPAPLLLIGVGVIPLLAILGWLLGWFG</sequence>
<evidence type="ECO:0000256" key="1">
    <source>
        <dbReference type="SAM" id="Phobius"/>
    </source>
</evidence>
<reference evidence="2" key="1">
    <citation type="submission" date="2006-09" db="EMBL/GenBank/DDBJ databases">
        <title>Complete sequence of Rhodopseudomonas palustris BisA53.</title>
        <authorList>
            <consortium name="US DOE Joint Genome Institute"/>
            <person name="Copeland A."/>
            <person name="Lucas S."/>
            <person name="Lapidus A."/>
            <person name="Barry K."/>
            <person name="Detter J.C."/>
            <person name="Glavina del Rio T."/>
            <person name="Hammon N."/>
            <person name="Israni S."/>
            <person name="Dalin E."/>
            <person name="Tice H."/>
            <person name="Pitluck S."/>
            <person name="Chain P."/>
            <person name="Malfatti S."/>
            <person name="Shin M."/>
            <person name="Vergez L."/>
            <person name="Schmutz J."/>
            <person name="Larimer F."/>
            <person name="Land M."/>
            <person name="Hauser L."/>
            <person name="Pelletier D.A."/>
            <person name="Kyrpides N."/>
            <person name="Kim E."/>
            <person name="Harwood C.S."/>
            <person name="Oda Y."/>
            <person name="Richardson P."/>
        </authorList>
    </citation>
    <scope>NUCLEOTIDE SEQUENCE [LARGE SCALE GENOMIC DNA]</scope>
    <source>
        <strain evidence="2">BisA53</strain>
    </source>
</reference>
<evidence type="ECO:0000313" key="2">
    <source>
        <dbReference type="EMBL" id="ABJ07572.1"/>
    </source>
</evidence>
<name>Q07KG2_RHOP5</name>